<accession>A0A183P9G1</accession>
<evidence type="ECO:0000313" key="2">
    <source>
        <dbReference type="EMBL" id="VDP56717.1"/>
    </source>
</evidence>
<protein>
    <submittedName>
        <fullName evidence="2">Uncharacterized protein</fullName>
    </submittedName>
</protein>
<organism evidence="2 3">
    <name type="scientific">Schistosoma mattheei</name>
    <dbReference type="NCBI Taxonomy" id="31246"/>
    <lineage>
        <taxon>Eukaryota</taxon>
        <taxon>Metazoa</taxon>
        <taxon>Spiralia</taxon>
        <taxon>Lophotrochozoa</taxon>
        <taxon>Platyhelminthes</taxon>
        <taxon>Trematoda</taxon>
        <taxon>Digenea</taxon>
        <taxon>Strigeidida</taxon>
        <taxon>Schistosomatoidea</taxon>
        <taxon>Schistosomatidae</taxon>
        <taxon>Schistosoma</taxon>
    </lineage>
</organism>
<sequence length="92" mass="10601">MGEDKPDSSGGRNQEALEVDRTNIEESNQLRHNASPHLESSRPKEEKIKEHIMPRNGDKHEKNEQQSDRTRKEGPEQSGLENACQWPMLHCE</sequence>
<dbReference type="AlphaFoldDB" id="A0A183P9G1"/>
<gene>
    <name evidence="2" type="ORF">SMTD_LOCUS10997</name>
</gene>
<feature type="region of interest" description="Disordered" evidence="1">
    <location>
        <begin position="1"/>
        <end position="92"/>
    </location>
</feature>
<evidence type="ECO:0000256" key="1">
    <source>
        <dbReference type="SAM" id="MobiDB-lite"/>
    </source>
</evidence>
<proteinExistence type="predicted"/>
<dbReference type="Proteomes" id="UP000269396">
    <property type="component" value="Unassembled WGS sequence"/>
</dbReference>
<name>A0A183P9G1_9TREM</name>
<evidence type="ECO:0000313" key="3">
    <source>
        <dbReference type="Proteomes" id="UP000269396"/>
    </source>
</evidence>
<reference evidence="2 3" key="1">
    <citation type="submission" date="2018-11" db="EMBL/GenBank/DDBJ databases">
        <authorList>
            <consortium name="Pathogen Informatics"/>
        </authorList>
    </citation>
    <scope>NUCLEOTIDE SEQUENCE [LARGE SCALE GENOMIC DNA]</scope>
    <source>
        <strain>Denwood</strain>
        <strain evidence="3">Zambia</strain>
    </source>
</reference>
<dbReference type="EMBL" id="UZAL01031061">
    <property type="protein sequence ID" value="VDP56717.1"/>
    <property type="molecule type" value="Genomic_DNA"/>
</dbReference>
<keyword evidence="3" id="KW-1185">Reference proteome</keyword>
<feature type="compositionally biased region" description="Basic and acidic residues" evidence="1">
    <location>
        <begin position="39"/>
        <end position="75"/>
    </location>
</feature>